<dbReference type="Gene3D" id="3.40.30.10">
    <property type="entry name" value="Glutaredoxin"/>
    <property type="match status" value="1"/>
</dbReference>
<dbReference type="Proteomes" id="UP001204851">
    <property type="component" value="Unassembled WGS sequence"/>
</dbReference>
<feature type="domain" description="Glutaredoxin" evidence="3">
    <location>
        <begin position="79"/>
        <end position="135"/>
    </location>
</feature>
<dbReference type="SUPFAM" id="SSF52833">
    <property type="entry name" value="Thioredoxin-like"/>
    <property type="match status" value="1"/>
</dbReference>
<evidence type="ECO:0000313" key="6">
    <source>
        <dbReference type="Proteomes" id="UP001204851"/>
    </source>
</evidence>
<keyword evidence="6" id="KW-1185">Reference proteome</keyword>
<dbReference type="InterPro" id="IPR036249">
    <property type="entry name" value="Thioredoxin-like_sf"/>
</dbReference>
<evidence type="ECO:0000259" key="3">
    <source>
        <dbReference type="Pfam" id="PF00462"/>
    </source>
</evidence>
<name>A0ABT1BP99_9BURK</name>
<evidence type="ECO:0000313" key="5">
    <source>
        <dbReference type="EMBL" id="MCO5978039.1"/>
    </source>
</evidence>
<dbReference type="Pfam" id="PF00462">
    <property type="entry name" value="Glutaredoxin"/>
    <property type="match status" value="1"/>
</dbReference>
<accession>A0ABT1BP99</accession>
<evidence type="ECO:0000256" key="1">
    <source>
        <dbReference type="SAM" id="MobiDB-lite"/>
    </source>
</evidence>
<keyword evidence="2" id="KW-0732">Signal</keyword>
<feature type="region of interest" description="Disordered" evidence="1">
    <location>
        <begin position="165"/>
        <end position="208"/>
    </location>
</feature>
<feature type="signal peptide" evidence="2">
    <location>
        <begin position="1"/>
        <end position="23"/>
    </location>
</feature>
<comment type="caution">
    <text evidence="5">The sequence shown here is derived from an EMBL/GenBank/DDBJ whole genome shotgun (WGS) entry which is preliminary data.</text>
</comment>
<dbReference type="PROSITE" id="PS51354">
    <property type="entry name" value="GLUTAREDOXIN_2"/>
    <property type="match status" value="1"/>
</dbReference>
<dbReference type="EMBL" id="JAMXMC010000008">
    <property type="protein sequence ID" value="MCO5978039.1"/>
    <property type="molecule type" value="Genomic_DNA"/>
</dbReference>
<organism evidence="5 6">
    <name type="scientific">Ideonella oryzae</name>
    <dbReference type="NCBI Taxonomy" id="2937441"/>
    <lineage>
        <taxon>Bacteria</taxon>
        <taxon>Pseudomonadati</taxon>
        <taxon>Pseudomonadota</taxon>
        <taxon>Betaproteobacteria</taxon>
        <taxon>Burkholderiales</taxon>
        <taxon>Sphaerotilaceae</taxon>
        <taxon>Ideonella</taxon>
    </lineage>
</organism>
<dbReference type="InterPro" id="IPR025392">
    <property type="entry name" value="DUF4124"/>
</dbReference>
<dbReference type="InterPro" id="IPR002109">
    <property type="entry name" value="Glutaredoxin"/>
</dbReference>
<feature type="domain" description="DUF4124" evidence="4">
    <location>
        <begin position="11"/>
        <end position="49"/>
    </location>
</feature>
<feature type="compositionally biased region" description="Low complexity" evidence="1">
    <location>
        <begin position="176"/>
        <end position="187"/>
    </location>
</feature>
<reference evidence="5 6" key="1">
    <citation type="submission" date="2022-06" db="EMBL/GenBank/DDBJ databases">
        <title>Ideonella sp. NS12-5 Genome sequencing and assembly.</title>
        <authorList>
            <person name="Jung Y."/>
        </authorList>
    </citation>
    <scope>NUCLEOTIDE SEQUENCE [LARGE SCALE GENOMIC DNA]</scope>
    <source>
        <strain evidence="5 6">NS12-5</strain>
    </source>
</reference>
<dbReference type="CDD" id="cd02976">
    <property type="entry name" value="NrdH"/>
    <property type="match status" value="1"/>
</dbReference>
<feature type="compositionally biased region" description="Polar residues" evidence="1">
    <location>
        <begin position="192"/>
        <end position="208"/>
    </location>
</feature>
<gene>
    <name evidence="5" type="ORF">M0L44_15125</name>
</gene>
<proteinExistence type="predicted"/>
<feature type="chain" id="PRO_5045172429" evidence="2">
    <location>
        <begin position="24"/>
        <end position="208"/>
    </location>
</feature>
<evidence type="ECO:0000259" key="4">
    <source>
        <dbReference type="Pfam" id="PF13511"/>
    </source>
</evidence>
<evidence type="ECO:0000256" key="2">
    <source>
        <dbReference type="SAM" id="SignalP"/>
    </source>
</evidence>
<sequence>MSHRLSALSALLLTLVAAPSAMAQYKVIGPDGKVTYTDRPPTSSQAQVQMISPNGAVGGGAELASLPAALRQSASRYPVTLYAAKNCPPCDTGRDLLVQRGIPFAEKRVETSADLEAYAKFSGARTLPLLTVGSQQIKSGSLNDWSSYLDAAGYPKTSALPGNYRRPLPTPMAGNALPPGAIPASAPGPAPENQTAPAPSGNTPNIRF</sequence>
<protein>
    <submittedName>
        <fullName evidence="5">Glutaredoxin family protein</fullName>
    </submittedName>
</protein>
<dbReference type="Pfam" id="PF13511">
    <property type="entry name" value="DUF4124"/>
    <property type="match status" value="1"/>
</dbReference>